<dbReference type="Gene3D" id="3.40.50.300">
    <property type="entry name" value="P-loop containing nucleotide triphosphate hydrolases"/>
    <property type="match status" value="1"/>
</dbReference>
<dbReference type="Pfam" id="PF13304">
    <property type="entry name" value="AAA_21"/>
    <property type="match status" value="1"/>
</dbReference>
<sequence>MKLLYIHIEEDYKHIKAGGYYLDREFIIKEFIPRGNKKIELERNTNYHHPFNNNLNNISCIVGKNGIGKTTFFELLIAPLLWRLDGEVLLGKIHLLFYDEIEEFFYIESYINNARYWNLIVDGEEKNIYKNIYTQNRNDKNQRYDINEYAFSVMPFQMNIIFHSLSPFDRIYDLLKMQLFSASSGQIGHYQKRLKYIGIKQIEKDETSYEYMTLINLISVLLDEKSQTMFNKLGYEYGKIEIAIKNDDWGIGLSLPPFNKFSGEMQKIIKPLFTEDSYSELEEKLYFNLSADRFNDLFFKELLYKSIKIDTQENFLNLLHSVSKVSGEELTSENVIELIYKYFKNINSPEDIKKFSNKDLYEIVNISFNNKEDIAKLNRFDDNEYLLEILKSDIFLNLLKYIKRLARKGLISFKMNLFKNDKTFDYIRLSSGEKTLLSYFANILGRIRELDDIQASDSTYNNVQNKTYLILIDEVELHLHPEWQRNFIKQLNDFFTYEDNSKKFQFVIASHSPFVVTDIYDENIVYLGGKPDSKTFGGNIFDIFKDDFYVSNSIGAFSEDIIKDLSEVLYVLFAMKKGSRENNFFMMRDYFDLMYETDDKDKENEELLEDLKNYLRGNDNDKFIKVSNNRFIPFETEAFTEMQSIINNIGEDVVQNHLQNMLDYLRE</sequence>
<reference evidence="2 3" key="1">
    <citation type="submission" date="2017-09" db="EMBL/GenBank/DDBJ databases">
        <authorList>
            <person name="Perez-Cataluna A."/>
            <person name="Figueras M.J."/>
            <person name="Salas-Masso N."/>
        </authorList>
    </citation>
    <scope>NUCLEOTIDE SEQUENCE [LARGE SCALE GENOMIC DNA]</scope>
    <source>
        <strain evidence="2 3">F138-33</strain>
    </source>
</reference>
<keyword evidence="3" id="KW-1185">Reference proteome</keyword>
<dbReference type="InterPro" id="IPR027417">
    <property type="entry name" value="P-loop_NTPase"/>
</dbReference>
<proteinExistence type="predicted"/>
<protein>
    <recommendedName>
        <fullName evidence="1">ATPase AAA-type core domain-containing protein</fullName>
    </recommendedName>
</protein>
<dbReference type="EMBL" id="NWVW01000005">
    <property type="protein sequence ID" value="PHO10222.1"/>
    <property type="molecule type" value="Genomic_DNA"/>
</dbReference>
<dbReference type="InterPro" id="IPR051396">
    <property type="entry name" value="Bact_Antivir_Def_Nuclease"/>
</dbReference>
<organism evidence="2 3">
    <name type="scientific">Malaciobacter canalis</name>
    <dbReference type="NCBI Taxonomy" id="1912871"/>
    <lineage>
        <taxon>Bacteria</taxon>
        <taxon>Pseudomonadati</taxon>
        <taxon>Campylobacterota</taxon>
        <taxon>Epsilonproteobacteria</taxon>
        <taxon>Campylobacterales</taxon>
        <taxon>Arcobacteraceae</taxon>
        <taxon>Malaciobacter</taxon>
    </lineage>
</organism>
<comment type="caution">
    <text evidence="2">The sequence shown here is derived from an EMBL/GenBank/DDBJ whole genome shotgun (WGS) entry which is preliminary data.</text>
</comment>
<evidence type="ECO:0000313" key="3">
    <source>
        <dbReference type="Proteomes" id="UP000221384"/>
    </source>
</evidence>
<evidence type="ECO:0000313" key="2">
    <source>
        <dbReference type="EMBL" id="PHO10222.1"/>
    </source>
</evidence>
<dbReference type="RefSeq" id="WP_099334212.1">
    <property type="nucleotide sequence ID" value="NZ_CP042812.1"/>
</dbReference>
<name>A0ABX4LQK0_9BACT</name>
<evidence type="ECO:0000259" key="1">
    <source>
        <dbReference type="Pfam" id="PF13304"/>
    </source>
</evidence>
<gene>
    <name evidence="2" type="ORF">CPG37_06005</name>
</gene>
<dbReference type="Proteomes" id="UP000221384">
    <property type="component" value="Unassembled WGS sequence"/>
</dbReference>
<dbReference type="PANTHER" id="PTHR43581:SF2">
    <property type="entry name" value="EXCINUCLEASE ATPASE SUBUNIT"/>
    <property type="match status" value="1"/>
</dbReference>
<accession>A0ABX4LQK0</accession>
<dbReference type="SUPFAM" id="SSF52540">
    <property type="entry name" value="P-loop containing nucleoside triphosphate hydrolases"/>
    <property type="match status" value="1"/>
</dbReference>
<dbReference type="InterPro" id="IPR003959">
    <property type="entry name" value="ATPase_AAA_core"/>
</dbReference>
<dbReference type="PANTHER" id="PTHR43581">
    <property type="entry name" value="ATP/GTP PHOSPHATASE"/>
    <property type="match status" value="1"/>
</dbReference>
<feature type="domain" description="ATPase AAA-type core" evidence="1">
    <location>
        <begin position="379"/>
        <end position="516"/>
    </location>
</feature>